<dbReference type="eggNOG" id="ENOG5032CBS">
    <property type="taxonomic scope" value="Bacteria"/>
</dbReference>
<evidence type="ECO:0000313" key="3">
    <source>
        <dbReference type="EMBL" id="EEG28592.1"/>
    </source>
</evidence>
<dbReference type="HOGENOM" id="CLU_607942_0_0_9"/>
<feature type="domain" description="BppU N-terminal" evidence="2">
    <location>
        <begin position="25"/>
        <end position="137"/>
    </location>
</feature>
<evidence type="ECO:0000259" key="2">
    <source>
        <dbReference type="Pfam" id="PF10651"/>
    </source>
</evidence>
<dbReference type="STRING" id="537013.CLOSTMETH_03776"/>
<dbReference type="Proteomes" id="UP000003340">
    <property type="component" value="Unassembled WGS sequence"/>
</dbReference>
<reference evidence="3 4" key="2">
    <citation type="submission" date="2009-02" db="EMBL/GenBank/DDBJ databases">
        <title>Draft genome sequence of Clostridium methylpentosum (DSM 5476).</title>
        <authorList>
            <person name="Sudarsanam P."/>
            <person name="Ley R."/>
            <person name="Guruge J."/>
            <person name="Turnbaugh P.J."/>
            <person name="Mahowald M."/>
            <person name="Liep D."/>
            <person name="Gordon J."/>
        </authorList>
    </citation>
    <scope>NUCLEOTIDE SEQUENCE [LARGE SCALE GENOMIC DNA]</scope>
    <source>
        <strain evidence="3 4">DSM 5476</strain>
    </source>
</reference>
<dbReference type="Pfam" id="PF10651">
    <property type="entry name" value="BppU_N"/>
    <property type="match status" value="1"/>
</dbReference>
<feature type="region of interest" description="Disordered" evidence="1">
    <location>
        <begin position="170"/>
        <end position="191"/>
    </location>
</feature>
<sequence>MKGVIQLQITEKIRVEMAGNPLYYIHVPTKQGDVKTRYVDVELVWNGEPFVIPEGAVVRAAFKKPDGFDVLNDCVVANNVVTIELTDQVRAVPGKALCELMVQHEGKMITSSSFVVTVYPGLLQDGKPKSKDEYKSFINALLALDTVSDIAKQALENALAAQDELDKLTSGAEEAAERSEAAAIRSETAADDSEIAKNKALEHEQGANNAKVGADQSKAASEISALDSQQYAVTAGEQMLLAKYYAEQAQSVVSNMPMRYYRLNEDDMQAIVNPHQGDLCYVTDYTVGTTQLYVYDTVDMDDDGVNPEWVFLGNLDFASLDRPTLLGILQLAPIALSGDYGDLRNLPPWYRAPVTLDGTADTVAWDYSQSDRAIVTLIEDKPINITGLFPGCEGVLQVYGTGSIILPADQQNPLIGMVSPLGGEHATYTFYSRDGVAIDWHMMPSKGATP</sequence>
<comment type="caution">
    <text evidence="3">The sequence shown here is derived from an EMBL/GenBank/DDBJ whole genome shotgun (WGS) entry which is preliminary data.</text>
</comment>
<proteinExistence type="predicted"/>
<protein>
    <recommendedName>
        <fullName evidence="2">BppU N-terminal domain-containing protein</fullName>
    </recommendedName>
</protein>
<reference evidence="3 4" key="1">
    <citation type="submission" date="2009-01" db="EMBL/GenBank/DDBJ databases">
        <authorList>
            <person name="Fulton L."/>
            <person name="Clifton S."/>
            <person name="Fulton B."/>
            <person name="Xu J."/>
            <person name="Minx P."/>
            <person name="Pepin K.H."/>
            <person name="Johnson M."/>
            <person name="Bhonagiri V."/>
            <person name="Nash W.E."/>
            <person name="Mardis E.R."/>
            <person name="Wilson R.K."/>
        </authorList>
    </citation>
    <scope>NUCLEOTIDE SEQUENCE [LARGE SCALE GENOMIC DNA]</scope>
    <source>
        <strain evidence="3 4">DSM 5476</strain>
    </source>
</reference>
<evidence type="ECO:0000256" key="1">
    <source>
        <dbReference type="SAM" id="MobiDB-lite"/>
    </source>
</evidence>
<gene>
    <name evidence="3" type="ORF">CLOSTMETH_03776</name>
</gene>
<dbReference type="EMBL" id="ACEC01000130">
    <property type="protein sequence ID" value="EEG28592.1"/>
    <property type="molecule type" value="Genomic_DNA"/>
</dbReference>
<dbReference type="InterPro" id="IPR018913">
    <property type="entry name" value="BppU_N"/>
</dbReference>
<evidence type="ECO:0000313" key="4">
    <source>
        <dbReference type="Proteomes" id="UP000003340"/>
    </source>
</evidence>
<dbReference type="AlphaFoldDB" id="C0EIT1"/>
<accession>C0EIT1</accession>
<name>C0EIT1_9FIRM</name>
<organism evidence="3 4">
    <name type="scientific">[Clostridium] methylpentosum DSM 5476</name>
    <dbReference type="NCBI Taxonomy" id="537013"/>
    <lineage>
        <taxon>Bacteria</taxon>
        <taxon>Bacillati</taxon>
        <taxon>Bacillota</taxon>
        <taxon>Clostridia</taxon>
        <taxon>Eubacteriales</taxon>
        <taxon>Oscillospiraceae</taxon>
        <taxon>Oscillospiraceae incertae sedis</taxon>
    </lineage>
</organism>
<keyword evidence="4" id="KW-1185">Reference proteome</keyword>